<accession>A0A2A6BR70</accession>
<dbReference type="AlphaFoldDB" id="A0A2A6BR70"/>
<reference evidence="2" key="2">
    <citation type="submission" date="2022-06" db="UniProtKB">
        <authorList>
            <consortium name="EnsemblMetazoa"/>
        </authorList>
    </citation>
    <scope>IDENTIFICATION</scope>
    <source>
        <strain evidence="2">PS312</strain>
    </source>
</reference>
<evidence type="ECO:0000256" key="1">
    <source>
        <dbReference type="SAM" id="MobiDB-lite"/>
    </source>
</evidence>
<sequence length="397" mass="45783">MVSGHKRSGSSSPHDTPTKKKKSAIQHEKIRPDGFGVNDLLSRLPTDCLLEVFKKDIAIIRTVSKRMLSIADDPCLDSIRSRCLIICQTKKGYSFYLDMVDAAQIEDASYEAKYYYEYKIAKSEDGAFVERRSVIDDPVFEDDDSESSSKKDTVPHDWPIPEQLFDALAELAQHHEIDQINLKNIAFTSNTLFKLGQVLNGHPTNVFFSEFLKIMSRIDSVYLRNYRLFAPLLDEEFMNAFAEQLRVFVNDPEGDDDDNQDNQAYRFCPASESFLQRLLHFTNFSARQLVLKAEWIIKFCIMKFNAIDPKHWRDCGSMAFGFAVDRPITISYLDNLAQHLAPEEYEYEDLRDPSYSFIGPIKLTRKRDRISATIYYIEENIGSEIRHNIDIGFKPSN</sequence>
<name>A0A2A6BR70_PRIPA</name>
<protein>
    <submittedName>
        <fullName evidence="2">Uncharacterized protein</fullName>
    </submittedName>
</protein>
<dbReference type="EnsemblMetazoa" id="PPA41909.1">
    <property type="protein sequence ID" value="PPA41909.1"/>
    <property type="gene ID" value="WBGene00280278"/>
</dbReference>
<organism evidence="2 3">
    <name type="scientific">Pristionchus pacificus</name>
    <name type="common">Parasitic nematode worm</name>
    <dbReference type="NCBI Taxonomy" id="54126"/>
    <lineage>
        <taxon>Eukaryota</taxon>
        <taxon>Metazoa</taxon>
        <taxon>Ecdysozoa</taxon>
        <taxon>Nematoda</taxon>
        <taxon>Chromadorea</taxon>
        <taxon>Rhabditida</taxon>
        <taxon>Rhabditina</taxon>
        <taxon>Diplogasteromorpha</taxon>
        <taxon>Diplogasteroidea</taxon>
        <taxon>Neodiplogasteridae</taxon>
        <taxon>Pristionchus</taxon>
    </lineage>
</organism>
<feature type="region of interest" description="Disordered" evidence="1">
    <location>
        <begin position="1"/>
        <end position="26"/>
    </location>
</feature>
<keyword evidence="3" id="KW-1185">Reference proteome</keyword>
<reference evidence="3" key="1">
    <citation type="journal article" date="2008" name="Nat. Genet.">
        <title>The Pristionchus pacificus genome provides a unique perspective on nematode lifestyle and parasitism.</title>
        <authorList>
            <person name="Dieterich C."/>
            <person name="Clifton S.W."/>
            <person name="Schuster L.N."/>
            <person name="Chinwalla A."/>
            <person name="Delehaunty K."/>
            <person name="Dinkelacker I."/>
            <person name="Fulton L."/>
            <person name="Fulton R."/>
            <person name="Godfrey J."/>
            <person name="Minx P."/>
            <person name="Mitreva M."/>
            <person name="Roeseler W."/>
            <person name="Tian H."/>
            <person name="Witte H."/>
            <person name="Yang S.P."/>
            <person name="Wilson R.K."/>
            <person name="Sommer R.J."/>
        </authorList>
    </citation>
    <scope>NUCLEOTIDE SEQUENCE [LARGE SCALE GENOMIC DNA]</scope>
    <source>
        <strain evidence="3">PS312</strain>
    </source>
</reference>
<dbReference type="Proteomes" id="UP000005239">
    <property type="component" value="Unassembled WGS sequence"/>
</dbReference>
<evidence type="ECO:0000313" key="3">
    <source>
        <dbReference type="Proteomes" id="UP000005239"/>
    </source>
</evidence>
<gene>
    <name evidence="2" type="primary">WBGene00280278</name>
</gene>
<accession>A0A8R1UZB2</accession>
<evidence type="ECO:0000313" key="2">
    <source>
        <dbReference type="EnsemblMetazoa" id="PPA41909.1"/>
    </source>
</evidence>
<proteinExistence type="predicted"/>